<dbReference type="AlphaFoldDB" id="A0A2P2QMA2"/>
<sequence>MSLLMSASKTGQFRANKTFKFGDSDNNSWIELELISVCDTSNPTNFGNLLQHCEANPHFRFLVPKTDKNCTEAKFPNATSLTVSDSMNATSTNCPQYLAKAFMASPLTSQTPDS</sequence>
<protein>
    <submittedName>
        <fullName evidence="1">Uncharacterized protein</fullName>
    </submittedName>
</protein>
<name>A0A2P2QMA2_RHIMU</name>
<reference evidence="1" key="1">
    <citation type="submission" date="2018-02" db="EMBL/GenBank/DDBJ databases">
        <title>Rhizophora mucronata_Transcriptome.</title>
        <authorList>
            <person name="Meera S.P."/>
            <person name="Sreeshan A."/>
            <person name="Augustine A."/>
        </authorList>
    </citation>
    <scope>NUCLEOTIDE SEQUENCE</scope>
    <source>
        <tissue evidence="1">Leaf</tissue>
    </source>
</reference>
<organism evidence="1">
    <name type="scientific">Rhizophora mucronata</name>
    <name type="common">Asiatic mangrove</name>
    <dbReference type="NCBI Taxonomy" id="61149"/>
    <lineage>
        <taxon>Eukaryota</taxon>
        <taxon>Viridiplantae</taxon>
        <taxon>Streptophyta</taxon>
        <taxon>Embryophyta</taxon>
        <taxon>Tracheophyta</taxon>
        <taxon>Spermatophyta</taxon>
        <taxon>Magnoliopsida</taxon>
        <taxon>eudicotyledons</taxon>
        <taxon>Gunneridae</taxon>
        <taxon>Pentapetalae</taxon>
        <taxon>rosids</taxon>
        <taxon>fabids</taxon>
        <taxon>Malpighiales</taxon>
        <taxon>Rhizophoraceae</taxon>
        <taxon>Rhizophora</taxon>
    </lineage>
</organism>
<dbReference type="EMBL" id="GGEC01087665">
    <property type="protein sequence ID" value="MBX68149.1"/>
    <property type="molecule type" value="Transcribed_RNA"/>
</dbReference>
<accession>A0A2P2QMA2</accession>
<proteinExistence type="predicted"/>
<evidence type="ECO:0000313" key="1">
    <source>
        <dbReference type="EMBL" id="MBX68149.1"/>
    </source>
</evidence>